<name>A0AA40CBQ7_9PEZI</name>
<dbReference type="AlphaFoldDB" id="A0AA40CBQ7"/>
<evidence type="ECO:0000313" key="3">
    <source>
        <dbReference type="Proteomes" id="UP001175000"/>
    </source>
</evidence>
<feature type="region of interest" description="Disordered" evidence="1">
    <location>
        <begin position="1"/>
        <end position="25"/>
    </location>
</feature>
<sequence>MDRPRETSLFGGSAPPSPTPPLALSDLLAQRPFPPYPPPYARYAVTPDAAEALDDHSVQVVVSGNETTQASPDHQERQEILAAVAAPQPETQEEEPVRVSASITDWQSKRNQLRPSRNQGSKADWIRGWSEGVGVHGCETYCACSESSSAGDLNVASKAPEIKGGVRAILRVKRAVSSNTNGTSLPVTSVSAVSVCPNCGRITSPPNSAPASLKDEKMEVPPKSTLAGKLSGLIQRMRRKNAHHGSDPSAQNPGTSNGRHTVTDFRRKRVVQARRKARTNLEALQQSRRGRIVYAVLKICCKDRSHMARGYQFMNRRHRKHPRERRQLRGRVLIRTTRLRLLP</sequence>
<gene>
    <name evidence="2" type="ORF">B0T14DRAFT_8326</name>
</gene>
<keyword evidence="3" id="KW-1185">Reference proteome</keyword>
<organism evidence="2 3">
    <name type="scientific">Immersiella caudata</name>
    <dbReference type="NCBI Taxonomy" id="314043"/>
    <lineage>
        <taxon>Eukaryota</taxon>
        <taxon>Fungi</taxon>
        <taxon>Dikarya</taxon>
        <taxon>Ascomycota</taxon>
        <taxon>Pezizomycotina</taxon>
        <taxon>Sordariomycetes</taxon>
        <taxon>Sordariomycetidae</taxon>
        <taxon>Sordariales</taxon>
        <taxon>Lasiosphaeriaceae</taxon>
        <taxon>Immersiella</taxon>
    </lineage>
</organism>
<dbReference type="Proteomes" id="UP001175000">
    <property type="component" value="Unassembled WGS sequence"/>
</dbReference>
<evidence type="ECO:0000313" key="2">
    <source>
        <dbReference type="EMBL" id="KAK0631699.1"/>
    </source>
</evidence>
<comment type="caution">
    <text evidence="2">The sequence shown here is derived from an EMBL/GenBank/DDBJ whole genome shotgun (WGS) entry which is preliminary data.</text>
</comment>
<proteinExistence type="predicted"/>
<dbReference type="EMBL" id="JAULSU010000001">
    <property type="protein sequence ID" value="KAK0631699.1"/>
    <property type="molecule type" value="Genomic_DNA"/>
</dbReference>
<accession>A0AA40CBQ7</accession>
<feature type="region of interest" description="Disordered" evidence="1">
    <location>
        <begin position="239"/>
        <end position="263"/>
    </location>
</feature>
<feature type="region of interest" description="Disordered" evidence="1">
    <location>
        <begin position="204"/>
        <end position="223"/>
    </location>
</feature>
<protein>
    <submittedName>
        <fullName evidence="2">Uncharacterized protein</fullName>
    </submittedName>
</protein>
<evidence type="ECO:0000256" key="1">
    <source>
        <dbReference type="SAM" id="MobiDB-lite"/>
    </source>
</evidence>
<feature type="compositionally biased region" description="Polar residues" evidence="1">
    <location>
        <begin position="248"/>
        <end position="260"/>
    </location>
</feature>
<reference evidence="2" key="1">
    <citation type="submission" date="2023-06" db="EMBL/GenBank/DDBJ databases">
        <title>Genome-scale phylogeny and comparative genomics of the fungal order Sordariales.</title>
        <authorList>
            <consortium name="Lawrence Berkeley National Laboratory"/>
            <person name="Hensen N."/>
            <person name="Bonometti L."/>
            <person name="Westerberg I."/>
            <person name="Brannstrom I.O."/>
            <person name="Guillou S."/>
            <person name="Cros-Aarteil S."/>
            <person name="Calhoun S."/>
            <person name="Haridas S."/>
            <person name="Kuo A."/>
            <person name="Mondo S."/>
            <person name="Pangilinan J."/>
            <person name="Riley R."/>
            <person name="Labutti K."/>
            <person name="Andreopoulos B."/>
            <person name="Lipzen A."/>
            <person name="Chen C."/>
            <person name="Yanf M."/>
            <person name="Daum C."/>
            <person name="Ng V."/>
            <person name="Clum A."/>
            <person name="Steindorff A."/>
            <person name="Ohm R."/>
            <person name="Martin F."/>
            <person name="Silar P."/>
            <person name="Natvig D."/>
            <person name="Lalanne C."/>
            <person name="Gautier V."/>
            <person name="Ament-Velasquez S.L."/>
            <person name="Kruys A."/>
            <person name="Hutchinson M.I."/>
            <person name="Powell A.J."/>
            <person name="Barry K."/>
            <person name="Miller A.N."/>
            <person name="Grigoriev I.V."/>
            <person name="Debuchy R."/>
            <person name="Gladieux P."/>
            <person name="Thoren M.H."/>
            <person name="Johannesson H."/>
        </authorList>
    </citation>
    <scope>NUCLEOTIDE SEQUENCE</scope>
    <source>
        <strain evidence="2">CBS 606.72</strain>
    </source>
</reference>